<keyword evidence="2 3" id="KW-0378">Hydrolase</keyword>
<reference evidence="3" key="1">
    <citation type="submission" date="2019-08" db="EMBL/GenBank/DDBJ databases">
        <authorList>
            <person name="Kucharzyk K."/>
            <person name="Murdoch R.W."/>
            <person name="Higgins S."/>
            <person name="Loffler F."/>
        </authorList>
    </citation>
    <scope>NUCLEOTIDE SEQUENCE</scope>
</reference>
<dbReference type="Gene3D" id="3.50.80.20">
    <property type="entry name" value="D-Ala-D-Ala carboxypeptidase C, peptidase S13"/>
    <property type="match status" value="1"/>
</dbReference>
<dbReference type="AlphaFoldDB" id="A0A644WH29"/>
<dbReference type="InterPro" id="IPR000667">
    <property type="entry name" value="Peptidase_S13"/>
</dbReference>
<dbReference type="Pfam" id="PF02113">
    <property type="entry name" value="Peptidase_S13"/>
    <property type="match status" value="1"/>
</dbReference>
<dbReference type="GO" id="GO:0000270">
    <property type="term" value="P:peptidoglycan metabolic process"/>
    <property type="evidence" value="ECO:0007669"/>
    <property type="project" value="TreeGrafter"/>
</dbReference>
<comment type="similarity">
    <text evidence="1">Belongs to the peptidase S13 family.</text>
</comment>
<dbReference type="Gene3D" id="3.40.710.10">
    <property type="entry name" value="DD-peptidase/beta-lactamase superfamily"/>
    <property type="match status" value="2"/>
</dbReference>
<dbReference type="EMBL" id="VSSQ01000931">
    <property type="protein sequence ID" value="MPM03186.1"/>
    <property type="molecule type" value="Genomic_DNA"/>
</dbReference>
<dbReference type="GO" id="GO:0009002">
    <property type="term" value="F:serine-type D-Ala-D-Ala carboxypeptidase activity"/>
    <property type="evidence" value="ECO:0007669"/>
    <property type="project" value="UniProtKB-EC"/>
</dbReference>
<dbReference type="PANTHER" id="PTHR30023">
    <property type="entry name" value="D-ALANYL-D-ALANINE CARBOXYPEPTIDASE"/>
    <property type="match status" value="1"/>
</dbReference>
<dbReference type="NCBIfam" id="TIGR00666">
    <property type="entry name" value="PBP4"/>
    <property type="match status" value="1"/>
</dbReference>
<dbReference type="PRINTS" id="PR00922">
    <property type="entry name" value="DADACBPTASE3"/>
</dbReference>
<gene>
    <name evidence="3" type="primary">dacC_3</name>
    <name evidence="3" type="ORF">SDC9_49450</name>
</gene>
<accession>A0A644WH29</accession>
<proteinExistence type="inferred from homology"/>
<dbReference type="PANTHER" id="PTHR30023:SF0">
    <property type="entry name" value="PENICILLIN-SENSITIVE CARBOXYPEPTIDASE A"/>
    <property type="match status" value="1"/>
</dbReference>
<evidence type="ECO:0000256" key="1">
    <source>
        <dbReference type="ARBA" id="ARBA00006096"/>
    </source>
</evidence>
<dbReference type="GO" id="GO:0006508">
    <property type="term" value="P:proteolysis"/>
    <property type="evidence" value="ECO:0007669"/>
    <property type="project" value="InterPro"/>
</dbReference>
<sequence length="482" mass="53064">MKKRVLLPLFFLHIIVISHLYAQNPVDNLINDPLLKNANISLMVKNLKTGKEIHSYRANNATVPASTMKVVTTATALEILGPDYRYETLLAYDGKIDAAGVLNGNLYIIGSGDPTLGSSKMGDPYFLSRWATAIKAAGITKINGSIIPDESKFDNEGANPKWTWDDIGNYYAPGIYALAYLDNTLRVTFKSGAIGTKPEIINLNPSLEGLTIENNLLSSSISFDSAYFYGSPKSMQRSVRGEIPANKPVFAVLAELPDPGLALAQALHKILSDQKIEISSPPVTFSSRGFTFPSNTAIRVPLYTHYSVPLSQIIKEINEKSNNLYAEQVFKSLSLTRDAVATNKRSIEIIRNFWKAKGLDVNQLFQLDGSGLSPANSVSAGFLTDIMEYMYKKSKHKDTFFNSLAIAGKAGSIVGFLKNTPLNGKVFAKSGTISRVRSYTGYIIQDGREWVFCVMVNNSNGNSRQTLNRIENFLVDITKDKK</sequence>
<comment type="caution">
    <text evidence="3">The sequence shown here is derived from an EMBL/GenBank/DDBJ whole genome shotgun (WGS) entry which is preliminary data.</text>
</comment>
<evidence type="ECO:0000256" key="2">
    <source>
        <dbReference type="ARBA" id="ARBA00022801"/>
    </source>
</evidence>
<name>A0A644WH29_9ZZZZ</name>
<keyword evidence="3" id="KW-0121">Carboxypeptidase</keyword>
<dbReference type="EC" id="3.4.16.4" evidence="3"/>
<organism evidence="3">
    <name type="scientific">bioreactor metagenome</name>
    <dbReference type="NCBI Taxonomy" id="1076179"/>
    <lineage>
        <taxon>unclassified sequences</taxon>
        <taxon>metagenomes</taxon>
        <taxon>ecological metagenomes</taxon>
    </lineage>
</organism>
<keyword evidence="3" id="KW-0645">Protease</keyword>
<dbReference type="InterPro" id="IPR012338">
    <property type="entry name" value="Beta-lactam/transpept-like"/>
</dbReference>
<dbReference type="SUPFAM" id="SSF56601">
    <property type="entry name" value="beta-lactamase/transpeptidase-like"/>
    <property type="match status" value="1"/>
</dbReference>
<evidence type="ECO:0000313" key="3">
    <source>
        <dbReference type="EMBL" id="MPM03186.1"/>
    </source>
</evidence>
<protein>
    <submittedName>
        <fullName evidence="3">D-alanyl-D-alanine carboxypeptidase DacC</fullName>
        <ecNumber evidence="3">3.4.16.4</ecNumber>
    </submittedName>
</protein>